<dbReference type="RefSeq" id="WP_377023956.1">
    <property type="nucleotide sequence ID" value="NZ_JBHLTS010000024.1"/>
</dbReference>
<dbReference type="SUPFAM" id="SSF50118">
    <property type="entry name" value="Cell growth inhibitor/plasmid maintenance toxic component"/>
    <property type="match status" value="1"/>
</dbReference>
<gene>
    <name evidence="1" type="ORF">ACFFGT_18180</name>
</gene>
<keyword evidence="2" id="KW-1185">Reference proteome</keyword>
<sequence length="119" mass="13606">MPFQRGDIIELPFLIPGKNKTEKHPAVIISNDDVYNNEGIYICVMITHSELNESFAFNLTSDMFLNPDNAPEGKAKAHLLAYVLENQIINNSNSRRAKMKKVYVDKLVDFINDVVLMEY</sequence>
<dbReference type="Gene3D" id="2.30.30.110">
    <property type="match status" value="1"/>
</dbReference>
<organism evidence="1 2">
    <name type="scientific">Mucilaginibacter angelicae</name>
    <dbReference type="NCBI Taxonomy" id="869718"/>
    <lineage>
        <taxon>Bacteria</taxon>
        <taxon>Pseudomonadati</taxon>
        <taxon>Bacteroidota</taxon>
        <taxon>Sphingobacteriia</taxon>
        <taxon>Sphingobacteriales</taxon>
        <taxon>Sphingobacteriaceae</taxon>
        <taxon>Mucilaginibacter</taxon>
    </lineage>
</organism>
<dbReference type="InterPro" id="IPR011067">
    <property type="entry name" value="Plasmid_toxin/cell-grow_inhib"/>
</dbReference>
<evidence type="ECO:0000313" key="1">
    <source>
        <dbReference type="EMBL" id="MFC0516155.1"/>
    </source>
</evidence>
<dbReference type="Pfam" id="PF02452">
    <property type="entry name" value="PemK_toxin"/>
    <property type="match status" value="1"/>
</dbReference>
<evidence type="ECO:0000313" key="2">
    <source>
        <dbReference type="Proteomes" id="UP001589828"/>
    </source>
</evidence>
<dbReference type="InterPro" id="IPR003477">
    <property type="entry name" value="PemK-like"/>
</dbReference>
<reference evidence="1 2" key="1">
    <citation type="submission" date="2024-09" db="EMBL/GenBank/DDBJ databases">
        <authorList>
            <person name="Sun Q."/>
            <person name="Mori K."/>
        </authorList>
    </citation>
    <scope>NUCLEOTIDE SEQUENCE [LARGE SCALE GENOMIC DNA]</scope>
    <source>
        <strain evidence="1 2">NCAIM B.02415</strain>
    </source>
</reference>
<dbReference type="EMBL" id="JBHLTS010000024">
    <property type="protein sequence ID" value="MFC0516155.1"/>
    <property type="molecule type" value="Genomic_DNA"/>
</dbReference>
<proteinExistence type="predicted"/>
<protein>
    <submittedName>
        <fullName evidence="1">Type II toxin-antitoxin system PemK/MazF family toxin</fullName>
    </submittedName>
</protein>
<accession>A0ABV6L9K1</accession>
<dbReference type="Proteomes" id="UP001589828">
    <property type="component" value="Unassembled WGS sequence"/>
</dbReference>
<name>A0ABV6L9K1_9SPHI</name>
<comment type="caution">
    <text evidence="1">The sequence shown here is derived from an EMBL/GenBank/DDBJ whole genome shotgun (WGS) entry which is preliminary data.</text>
</comment>